<dbReference type="Pfam" id="PF04851">
    <property type="entry name" value="ResIII"/>
    <property type="match status" value="1"/>
</dbReference>
<keyword evidence="3" id="KW-1185">Reference proteome</keyword>
<reference evidence="2 3" key="1">
    <citation type="journal article" date="2016" name="Sci. Rep.">
        <title>Metabolic traits of an uncultured archaeal lineage -MSBL1- from brine pools of the Red Sea.</title>
        <authorList>
            <person name="Mwirichia R."/>
            <person name="Alam I."/>
            <person name="Rashid M."/>
            <person name="Vinu M."/>
            <person name="Ba-Alawi W."/>
            <person name="Anthony Kamau A."/>
            <person name="Kamanda Ngugi D."/>
            <person name="Goker M."/>
            <person name="Klenk H.P."/>
            <person name="Bajic V."/>
            <person name="Stingl U."/>
        </authorList>
    </citation>
    <scope>NUCLEOTIDE SEQUENCE [LARGE SCALE GENOMIC DNA]</scope>
    <source>
        <strain evidence="2">SCGC-AAA259A05</strain>
    </source>
</reference>
<dbReference type="Proteomes" id="UP000070163">
    <property type="component" value="Unassembled WGS sequence"/>
</dbReference>
<dbReference type="Gene3D" id="3.40.50.300">
    <property type="entry name" value="P-loop containing nucleotide triphosphate hydrolases"/>
    <property type="match status" value="1"/>
</dbReference>
<dbReference type="GO" id="GO:0003677">
    <property type="term" value="F:DNA binding"/>
    <property type="evidence" value="ECO:0007669"/>
    <property type="project" value="InterPro"/>
</dbReference>
<evidence type="ECO:0000313" key="3">
    <source>
        <dbReference type="Proteomes" id="UP000070163"/>
    </source>
</evidence>
<dbReference type="AlphaFoldDB" id="A0A133U9R8"/>
<dbReference type="GO" id="GO:0016787">
    <property type="term" value="F:hydrolase activity"/>
    <property type="evidence" value="ECO:0007669"/>
    <property type="project" value="InterPro"/>
</dbReference>
<evidence type="ECO:0000259" key="1">
    <source>
        <dbReference type="Pfam" id="PF04851"/>
    </source>
</evidence>
<feature type="domain" description="Helicase/UvrB N-terminal" evidence="1">
    <location>
        <begin position="11"/>
        <end position="66"/>
    </location>
</feature>
<evidence type="ECO:0000313" key="2">
    <source>
        <dbReference type="EMBL" id="KXA90920.1"/>
    </source>
</evidence>
<dbReference type="SUPFAM" id="SSF52540">
    <property type="entry name" value="P-loop containing nucleoside triphosphate hydrolases"/>
    <property type="match status" value="1"/>
</dbReference>
<accession>A0A133U9R8</accession>
<name>A0A133U9R8_9EURY</name>
<proteinExistence type="predicted"/>
<protein>
    <recommendedName>
        <fullName evidence="1">Helicase/UvrB N-terminal domain-containing protein</fullName>
    </recommendedName>
</protein>
<gene>
    <name evidence="2" type="ORF">AKJ57_03175</name>
</gene>
<dbReference type="EMBL" id="LHXJ01000031">
    <property type="protein sequence ID" value="KXA90920.1"/>
    <property type="molecule type" value="Genomic_DNA"/>
</dbReference>
<dbReference type="InterPro" id="IPR006935">
    <property type="entry name" value="Helicase/UvrB_N"/>
</dbReference>
<dbReference type="GO" id="GO:0005524">
    <property type="term" value="F:ATP binding"/>
    <property type="evidence" value="ECO:0007669"/>
    <property type="project" value="InterPro"/>
</dbReference>
<comment type="caution">
    <text evidence="2">The sequence shown here is derived from an EMBL/GenBank/DDBJ whole genome shotgun (WGS) entry which is preliminary data.</text>
</comment>
<dbReference type="InterPro" id="IPR027417">
    <property type="entry name" value="P-loop_NTPase"/>
</dbReference>
<sequence>MDHPLIKPKAIEARLYQQVIFDSIRDENSLVVLPTGLGKTQIAIMLTAHRMTEIPESPVLMMAPTRLFSKLGV</sequence>
<organism evidence="2 3">
    <name type="scientific">candidate division MSBL1 archaeon SCGC-AAA259A05</name>
    <dbReference type="NCBI Taxonomy" id="1698259"/>
    <lineage>
        <taxon>Archaea</taxon>
        <taxon>Methanobacteriati</taxon>
        <taxon>Methanobacteriota</taxon>
        <taxon>candidate division MSBL1</taxon>
    </lineage>
</organism>